<dbReference type="GO" id="GO:0008168">
    <property type="term" value="F:methyltransferase activity"/>
    <property type="evidence" value="ECO:0007669"/>
    <property type="project" value="UniProtKB-KW"/>
</dbReference>
<proteinExistence type="predicted"/>
<dbReference type="InterPro" id="IPR036922">
    <property type="entry name" value="Rieske_2Fe-2S_sf"/>
</dbReference>
<dbReference type="InterPro" id="IPR017941">
    <property type="entry name" value="Rieske_2Fe-2S"/>
</dbReference>
<dbReference type="GO" id="GO:0004497">
    <property type="term" value="F:monooxygenase activity"/>
    <property type="evidence" value="ECO:0007669"/>
    <property type="project" value="UniProtKB-KW"/>
</dbReference>
<evidence type="ECO:0000256" key="4">
    <source>
        <dbReference type="ARBA" id="ARBA00023004"/>
    </source>
</evidence>
<dbReference type="Gene3D" id="2.102.10.10">
    <property type="entry name" value="Rieske [2Fe-2S] iron-sulphur domain"/>
    <property type="match status" value="1"/>
</dbReference>
<dbReference type="CDD" id="cd08878">
    <property type="entry name" value="RHO_alpha_C_DMO-like"/>
    <property type="match status" value="1"/>
</dbReference>
<comment type="caution">
    <text evidence="7">The sequence shown here is derived from an EMBL/GenBank/DDBJ whole genome shotgun (WGS) entry which is preliminary data.</text>
</comment>
<dbReference type="GO" id="GO:0051537">
    <property type="term" value="F:2 iron, 2 sulfur cluster binding"/>
    <property type="evidence" value="ECO:0007669"/>
    <property type="project" value="UniProtKB-KW"/>
</dbReference>
<dbReference type="EMBL" id="QJJS01000004">
    <property type="protein sequence ID" value="PXW97537.1"/>
    <property type="molecule type" value="Genomic_DNA"/>
</dbReference>
<keyword evidence="3" id="KW-0560">Oxidoreductase</keyword>
<evidence type="ECO:0000256" key="2">
    <source>
        <dbReference type="ARBA" id="ARBA00022723"/>
    </source>
</evidence>
<keyword evidence="2" id="KW-0479">Metal-binding</keyword>
<dbReference type="InterPro" id="IPR050584">
    <property type="entry name" value="Cholesterol_7-desaturase"/>
</dbReference>
<dbReference type="AlphaFoldDB" id="A0A318H2S7"/>
<dbReference type="PROSITE" id="PS51296">
    <property type="entry name" value="RIESKE"/>
    <property type="match status" value="1"/>
</dbReference>
<dbReference type="InterPro" id="IPR044043">
    <property type="entry name" value="VanA_C_cat"/>
</dbReference>
<dbReference type="PANTHER" id="PTHR21266:SF60">
    <property type="entry name" value="3-KETOSTEROID-9-ALPHA-MONOOXYGENASE, OXYGENASE COMPONENT"/>
    <property type="match status" value="1"/>
</dbReference>
<dbReference type="Proteomes" id="UP000247811">
    <property type="component" value="Unassembled WGS sequence"/>
</dbReference>
<protein>
    <submittedName>
        <fullName evidence="7">Vanillate O-demethylase monooxygenase subunit</fullName>
    </submittedName>
</protein>
<dbReference type="SUPFAM" id="SSF55961">
    <property type="entry name" value="Bet v1-like"/>
    <property type="match status" value="1"/>
</dbReference>
<dbReference type="Pfam" id="PF00355">
    <property type="entry name" value="Rieske"/>
    <property type="match status" value="1"/>
</dbReference>
<dbReference type="PANTHER" id="PTHR21266">
    <property type="entry name" value="IRON-SULFUR DOMAIN CONTAINING PROTEIN"/>
    <property type="match status" value="1"/>
</dbReference>
<organism evidence="7 8">
    <name type="scientific">Sphaerotilus hippei</name>
    <dbReference type="NCBI Taxonomy" id="744406"/>
    <lineage>
        <taxon>Bacteria</taxon>
        <taxon>Pseudomonadati</taxon>
        <taxon>Pseudomonadota</taxon>
        <taxon>Betaproteobacteria</taxon>
        <taxon>Burkholderiales</taxon>
        <taxon>Sphaerotilaceae</taxon>
        <taxon>Sphaerotilus</taxon>
    </lineage>
</organism>
<evidence type="ECO:0000256" key="3">
    <source>
        <dbReference type="ARBA" id="ARBA00023002"/>
    </source>
</evidence>
<name>A0A318H2S7_9BURK</name>
<keyword evidence="8" id="KW-1185">Reference proteome</keyword>
<keyword evidence="7" id="KW-0808">Transferase</keyword>
<evidence type="ECO:0000259" key="6">
    <source>
        <dbReference type="PROSITE" id="PS51296"/>
    </source>
</evidence>
<evidence type="ECO:0000313" key="7">
    <source>
        <dbReference type="EMBL" id="PXW97537.1"/>
    </source>
</evidence>
<keyword evidence="7" id="KW-0503">Monooxygenase</keyword>
<keyword evidence="5" id="KW-0411">Iron-sulfur</keyword>
<keyword evidence="7" id="KW-0489">Methyltransferase</keyword>
<dbReference type="Pfam" id="PF19112">
    <property type="entry name" value="VanA_C"/>
    <property type="match status" value="1"/>
</dbReference>
<dbReference type="GO" id="GO:0046872">
    <property type="term" value="F:metal ion binding"/>
    <property type="evidence" value="ECO:0007669"/>
    <property type="project" value="UniProtKB-KW"/>
</dbReference>
<dbReference type="RefSeq" id="WP_110399927.1">
    <property type="nucleotide sequence ID" value="NZ_QJJS01000004.1"/>
</dbReference>
<dbReference type="Gene3D" id="3.90.380.10">
    <property type="entry name" value="Naphthalene 1,2-dioxygenase Alpha Subunit, Chain A, domain 1"/>
    <property type="match status" value="1"/>
</dbReference>
<gene>
    <name evidence="7" type="ORF">C7444_104139</name>
</gene>
<dbReference type="SUPFAM" id="SSF50022">
    <property type="entry name" value="ISP domain"/>
    <property type="match status" value="1"/>
</dbReference>
<dbReference type="GO" id="GO:0032259">
    <property type="term" value="P:methylation"/>
    <property type="evidence" value="ECO:0007669"/>
    <property type="project" value="UniProtKB-KW"/>
</dbReference>
<sequence length="359" mass="39843">MAYLMNTWYMAAWDEELKPGALLARTLLDQKLVFFRDAHGTAHALADRCPHRFVPLSRGRLCDDGQAIECAYHGLRFAGSGACTLNPHGDGRIPAAAQVRSYPLVERHGVLWIWMGETSQADAALIPDFSCLDPEHWHVGKDYLHAQANYVLETDNILDLSHIEFLHPGTLGSSAVKHASTEVRQEGHTVYSLRQTHDEVMPDFLYQAMDLPHGMRVDRWIDVRWNAPANLLLDAGATPTGQPRSEGRQNFLPHLFTPETATSTHYWFGIAFPRSMGPLGAELARRQTASLRVPFEAEDLPMLEVQQAAMGQAGFWENQPVLLSGDAAAVRARRVLDQLIREEHAAQTARTVSAQGAAA</sequence>
<reference evidence="7 8" key="1">
    <citation type="submission" date="2018-05" db="EMBL/GenBank/DDBJ databases">
        <title>Genomic Encyclopedia of Type Strains, Phase IV (KMG-IV): sequencing the most valuable type-strain genomes for metagenomic binning, comparative biology and taxonomic classification.</title>
        <authorList>
            <person name="Goeker M."/>
        </authorList>
    </citation>
    <scope>NUCLEOTIDE SEQUENCE [LARGE SCALE GENOMIC DNA]</scope>
    <source>
        <strain evidence="7 8">DSM 566</strain>
    </source>
</reference>
<feature type="domain" description="Rieske" evidence="6">
    <location>
        <begin position="8"/>
        <end position="113"/>
    </location>
</feature>
<accession>A0A318H2S7</accession>
<evidence type="ECO:0000313" key="8">
    <source>
        <dbReference type="Proteomes" id="UP000247811"/>
    </source>
</evidence>
<evidence type="ECO:0000256" key="5">
    <source>
        <dbReference type="ARBA" id="ARBA00023014"/>
    </source>
</evidence>
<dbReference type="OrthoDB" id="9790995at2"/>
<keyword evidence="4" id="KW-0408">Iron</keyword>
<keyword evidence="1" id="KW-0001">2Fe-2S</keyword>
<evidence type="ECO:0000256" key="1">
    <source>
        <dbReference type="ARBA" id="ARBA00022714"/>
    </source>
</evidence>